<dbReference type="EMBL" id="OZ023719">
    <property type="protein sequence ID" value="CAK9868656.1"/>
    <property type="molecule type" value="Genomic_DNA"/>
</dbReference>
<reference evidence="4" key="1">
    <citation type="submission" date="2024-03" db="EMBL/GenBank/DDBJ databases">
        <authorList>
            <consortium name="ELIXIR-Norway"/>
            <consortium name="Elixir Norway"/>
        </authorList>
    </citation>
    <scope>NUCLEOTIDE SEQUENCE</scope>
</reference>
<sequence length="618" mass="67708">MADRSRLQPGLALLLLRLLLLLLLVSSVAEAKDLYKILGVDKNASDREIQKAFHKLSLKYHPDKNKAKNAEAKFSEISNAYEVLSDSEKRKQYDLTGDEKGSPSPGFGGGHSSSAYGGGSNFGGGNYGSGFGGPGGQRTFTFSYGAPKQEAQGGGAQGWQTFFTDGQYAKHSSKQKSSSEPESGPSWAQNLFNQWTSFGNDRQNPSSNSRGRMFEGLFGSSFPDAFRQSWGESKGQGGPAQEPVKLPKGVEQLNAKKFKAQVLETARYSWAILFFMPMSHEISDRADVLTIFAEDFKGLMRVGAVDCQREKQLCAEQGLSFGSSFSPKLVIYPLRGLAEKSPVQYSGEWTAKALKTFYVKQLSPLSIRLDHQNFIEAMTRAQEHPRAILISNKKEVPLTWRALSGEFENRIEFFDIKVDDETDPIARKLGVEAFPGVVGLLSNGDQVSPSSSNTVLNKNGEALRGFLEGLEKKEHAAAESSQSEGFATVTLLTKSNMQHLFGPTSSLCIIGVAKSNKQQKRVKEILTEISRKSLMRNVHGASPISYILVDGGKYVRFLEAFPETDMDNSSAVLVAYKPRRGKFAVYRGPVTLEGFEEFVSGVLGGDISFKSIAQKPTL</sequence>
<evidence type="ECO:0000259" key="3">
    <source>
        <dbReference type="PROSITE" id="PS50076"/>
    </source>
</evidence>
<dbReference type="CDD" id="cd06257">
    <property type="entry name" value="DnaJ"/>
    <property type="match status" value="1"/>
</dbReference>
<dbReference type="InterPro" id="IPR052842">
    <property type="entry name" value="ER_Co-chaperone"/>
</dbReference>
<feature type="chain" id="PRO_5047200116" description="J domain-containing protein" evidence="2">
    <location>
        <begin position="32"/>
        <end position="618"/>
    </location>
</feature>
<dbReference type="Proteomes" id="UP001497522">
    <property type="component" value="Chromosome 18"/>
</dbReference>
<feature type="domain" description="J" evidence="3">
    <location>
        <begin position="33"/>
        <end position="97"/>
    </location>
</feature>
<dbReference type="Gene3D" id="1.10.287.110">
    <property type="entry name" value="DnaJ domain"/>
    <property type="match status" value="1"/>
</dbReference>
<evidence type="ECO:0000313" key="4">
    <source>
        <dbReference type="EMBL" id="CAK9868656.1"/>
    </source>
</evidence>
<name>A0ABP1B277_9BRYO</name>
<dbReference type="InterPro" id="IPR018253">
    <property type="entry name" value="DnaJ_domain_CS"/>
</dbReference>
<dbReference type="Pfam" id="PF00226">
    <property type="entry name" value="DnaJ"/>
    <property type="match status" value="1"/>
</dbReference>
<evidence type="ECO:0000256" key="1">
    <source>
        <dbReference type="SAM" id="MobiDB-lite"/>
    </source>
</evidence>
<dbReference type="PRINTS" id="PR00625">
    <property type="entry name" value="JDOMAIN"/>
</dbReference>
<dbReference type="SUPFAM" id="SSF52833">
    <property type="entry name" value="Thioredoxin-like"/>
    <property type="match status" value="1"/>
</dbReference>
<dbReference type="PROSITE" id="PS50076">
    <property type="entry name" value="DNAJ_2"/>
    <property type="match status" value="1"/>
</dbReference>
<dbReference type="Gene3D" id="3.40.30.10">
    <property type="entry name" value="Glutaredoxin"/>
    <property type="match status" value="1"/>
</dbReference>
<accession>A0ABP1B277</accession>
<feature type="compositionally biased region" description="Low complexity" evidence="1">
    <location>
        <begin position="175"/>
        <end position="186"/>
    </location>
</feature>
<evidence type="ECO:0000313" key="5">
    <source>
        <dbReference type="Proteomes" id="UP001497522"/>
    </source>
</evidence>
<feature type="region of interest" description="Disordered" evidence="1">
    <location>
        <begin position="140"/>
        <end position="188"/>
    </location>
</feature>
<dbReference type="InterPro" id="IPR001623">
    <property type="entry name" value="DnaJ_domain"/>
</dbReference>
<feature type="compositionally biased region" description="Basic and acidic residues" evidence="1">
    <location>
        <begin position="92"/>
        <end position="101"/>
    </location>
</feature>
<keyword evidence="5" id="KW-1185">Reference proteome</keyword>
<dbReference type="PROSITE" id="PS00636">
    <property type="entry name" value="DNAJ_1"/>
    <property type="match status" value="1"/>
</dbReference>
<dbReference type="PANTHER" id="PTHR45184">
    <property type="entry name" value="DNAJ PROTEIN ERDJ3A"/>
    <property type="match status" value="1"/>
</dbReference>
<protein>
    <recommendedName>
        <fullName evidence="3">J domain-containing protein</fullName>
    </recommendedName>
</protein>
<dbReference type="InterPro" id="IPR036249">
    <property type="entry name" value="Thioredoxin-like_sf"/>
</dbReference>
<dbReference type="InterPro" id="IPR036869">
    <property type="entry name" value="J_dom_sf"/>
</dbReference>
<organism evidence="4 5">
    <name type="scientific">Sphagnum jensenii</name>
    <dbReference type="NCBI Taxonomy" id="128206"/>
    <lineage>
        <taxon>Eukaryota</taxon>
        <taxon>Viridiplantae</taxon>
        <taxon>Streptophyta</taxon>
        <taxon>Embryophyta</taxon>
        <taxon>Bryophyta</taxon>
        <taxon>Sphagnophytina</taxon>
        <taxon>Sphagnopsida</taxon>
        <taxon>Sphagnales</taxon>
        <taxon>Sphagnaceae</taxon>
        <taxon>Sphagnum</taxon>
    </lineage>
</organism>
<evidence type="ECO:0000256" key="2">
    <source>
        <dbReference type="SAM" id="SignalP"/>
    </source>
</evidence>
<keyword evidence="2" id="KW-0732">Signal</keyword>
<dbReference type="PANTHER" id="PTHR45184:SF1">
    <property type="entry name" value="DNAJ PROTEIN ERDJ3A"/>
    <property type="match status" value="1"/>
</dbReference>
<dbReference type="SUPFAM" id="SSF46565">
    <property type="entry name" value="Chaperone J-domain"/>
    <property type="match status" value="1"/>
</dbReference>
<proteinExistence type="predicted"/>
<gene>
    <name evidence="4" type="ORF">CSSPJE1EN2_LOCUS11615</name>
</gene>
<feature type="signal peptide" evidence="2">
    <location>
        <begin position="1"/>
        <end position="31"/>
    </location>
</feature>
<dbReference type="SMART" id="SM00271">
    <property type="entry name" value="DnaJ"/>
    <property type="match status" value="1"/>
</dbReference>
<feature type="region of interest" description="Disordered" evidence="1">
    <location>
        <begin position="92"/>
        <end position="113"/>
    </location>
</feature>